<evidence type="ECO:0000259" key="4">
    <source>
        <dbReference type="PROSITE" id="PS50089"/>
    </source>
</evidence>
<protein>
    <submittedName>
        <fullName evidence="6">RING-type domain-containing protein</fullName>
    </submittedName>
</protein>
<reference evidence="6" key="1">
    <citation type="submission" date="2022-11" db="UniProtKB">
        <authorList>
            <consortium name="WormBaseParasite"/>
        </authorList>
    </citation>
    <scope>IDENTIFICATION</scope>
</reference>
<keyword evidence="5" id="KW-1185">Reference proteome</keyword>
<keyword evidence="2" id="KW-0862">Zinc</keyword>
<evidence type="ECO:0000256" key="3">
    <source>
        <dbReference type="PROSITE-ProRule" id="PRU00175"/>
    </source>
</evidence>
<keyword evidence="1 3" id="KW-0479">Metal-binding</keyword>
<dbReference type="GO" id="GO:0008270">
    <property type="term" value="F:zinc ion binding"/>
    <property type="evidence" value="ECO:0007669"/>
    <property type="project" value="UniProtKB-KW"/>
</dbReference>
<organism evidence="5 6">
    <name type="scientific">Panagrolaimus davidi</name>
    <dbReference type="NCBI Taxonomy" id="227884"/>
    <lineage>
        <taxon>Eukaryota</taxon>
        <taxon>Metazoa</taxon>
        <taxon>Ecdysozoa</taxon>
        <taxon>Nematoda</taxon>
        <taxon>Chromadorea</taxon>
        <taxon>Rhabditida</taxon>
        <taxon>Tylenchina</taxon>
        <taxon>Panagrolaimomorpha</taxon>
        <taxon>Panagrolaimoidea</taxon>
        <taxon>Panagrolaimidae</taxon>
        <taxon>Panagrolaimus</taxon>
    </lineage>
</organism>
<dbReference type="Gene3D" id="3.30.40.10">
    <property type="entry name" value="Zinc/RING finger domain, C3HC4 (zinc finger)"/>
    <property type="match status" value="1"/>
</dbReference>
<dbReference type="InterPro" id="IPR001841">
    <property type="entry name" value="Znf_RING"/>
</dbReference>
<dbReference type="WBParaSite" id="PDA_v2.g19242.t1">
    <property type="protein sequence ID" value="PDA_v2.g19242.t1"/>
    <property type="gene ID" value="PDA_v2.g19242"/>
</dbReference>
<evidence type="ECO:0000313" key="6">
    <source>
        <dbReference type="WBParaSite" id="PDA_v2.g19242.t1"/>
    </source>
</evidence>
<dbReference type="InterPro" id="IPR013083">
    <property type="entry name" value="Znf_RING/FYVE/PHD"/>
</dbReference>
<dbReference type="AlphaFoldDB" id="A0A914PMK2"/>
<dbReference type="SUPFAM" id="SSF57850">
    <property type="entry name" value="RING/U-box"/>
    <property type="match status" value="1"/>
</dbReference>
<evidence type="ECO:0000313" key="5">
    <source>
        <dbReference type="Proteomes" id="UP000887578"/>
    </source>
</evidence>
<evidence type="ECO:0000256" key="2">
    <source>
        <dbReference type="ARBA" id="ARBA00022833"/>
    </source>
</evidence>
<evidence type="ECO:0000256" key="1">
    <source>
        <dbReference type="ARBA" id="ARBA00022771"/>
    </source>
</evidence>
<proteinExistence type="predicted"/>
<name>A0A914PMK2_9BILA</name>
<feature type="domain" description="RING-type" evidence="4">
    <location>
        <begin position="6"/>
        <end position="68"/>
    </location>
</feature>
<dbReference type="SMART" id="SM00184">
    <property type="entry name" value="RING"/>
    <property type="match status" value="1"/>
</dbReference>
<accession>A0A914PMK2</accession>
<dbReference type="Proteomes" id="UP000887578">
    <property type="component" value="Unplaced"/>
</dbReference>
<dbReference type="PROSITE" id="PS50089">
    <property type="entry name" value="ZF_RING_2"/>
    <property type="match status" value="1"/>
</dbReference>
<dbReference type="Pfam" id="PF13923">
    <property type="entry name" value="zf-C3HC4_2"/>
    <property type="match status" value="1"/>
</dbReference>
<keyword evidence="1 3" id="KW-0863">Zinc-finger</keyword>
<sequence>MDGEMCGICYDDVSSNGVSMEECGHKFDKDCMVEYLEHARNQIERTYHETEDEDRPQLEMRVPCPVCRTPLNDDQFTSIEK</sequence>